<accession>A0A1F7W9Y9</accession>
<evidence type="ECO:0000256" key="1">
    <source>
        <dbReference type="SAM" id="SignalP"/>
    </source>
</evidence>
<dbReference type="PROSITE" id="PS51257">
    <property type="entry name" value="PROKAR_LIPOPROTEIN"/>
    <property type="match status" value="1"/>
</dbReference>
<organism evidence="2 3">
    <name type="scientific">Candidatus Uhrbacteria bacterium RIFOXYB2_FULL_57_15</name>
    <dbReference type="NCBI Taxonomy" id="1802422"/>
    <lineage>
        <taxon>Bacteria</taxon>
        <taxon>Candidatus Uhriibacteriota</taxon>
    </lineage>
</organism>
<feature type="chain" id="PRO_5009533361" description="Lipoprotein" evidence="1">
    <location>
        <begin position="25"/>
        <end position="89"/>
    </location>
</feature>
<evidence type="ECO:0000313" key="3">
    <source>
        <dbReference type="Proteomes" id="UP000176501"/>
    </source>
</evidence>
<proteinExistence type="predicted"/>
<evidence type="ECO:0008006" key="4">
    <source>
        <dbReference type="Google" id="ProtNLM"/>
    </source>
</evidence>
<comment type="caution">
    <text evidence="2">The sequence shown here is derived from an EMBL/GenBank/DDBJ whole genome shotgun (WGS) entry which is preliminary data.</text>
</comment>
<dbReference type="AlphaFoldDB" id="A0A1F7W9Y9"/>
<dbReference type="Proteomes" id="UP000176501">
    <property type="component" value="Unassembled WGS sequence"/>
</dbReference>
<protein>
    <recommendedName>
        <fullName evidence="4">Lipoprotein</fullName>
    </recommendedName>
</protein>
<name>A0A1F7W9Y9_9BACT</name>
<feature type="signal peptide" evidence="1">
    <location>
        <begin position="1"/>
        <end position="24"/>
    </location>
</feature>
<dbReference type="EMBL" id="MGFE01000005">
    <property type="protein sequence ID" value="OGL99406.1"/>
    <property type="molecule type" value="Genomic_DNA"/>
</dbReference>
<gene>
    <name evidence="2" type="ORF">A2304_01265</name>
</gene>
<reference evidence="2 3" key="1">
    <citation type="journal article" date="2016" name="Nat. Commun.">
        <title>Thousands of microbial genomes shed light on interconnected biogeochemical processes in an aquifer system.</title>
        <authorList>
            <person name="Anantharaman K."/>
            <person name="Brown C.T."/>
            <person name="Hug L.A."/>
            <person name="Sharon I."/>
            <person name="Castelle C.J."/>
            <person name="Probst A.J."/>
            <person name="Thomas B.C."/>
            <person name="Singh A."/>
            <person name="Wilkins M.J."/>
            <person name="Karaoz U."/>
            <person name="Brodie E.L."/>
            <person name="Williams K.H."/>
            <person name="Hubbard S.S."/>
            <person name="Banfield J.F."/>
        </authorList>
    </citation>
    <scope>NUCLEOTIDE SEQUENCE [LARGE SCALE GENOMIC DNA]</scope>
</reference>
<keyword evidence="1" id="KW-0732">Signal</keyword>
<evidence type="ECO:0000313" key="2">
    <source>
        <dbReference type="EMBL" id="OGL99406.1"/>
    </source>
</evidence>
<sequence length="89" mass="9371">MRYLIILPLLLAVGCGFTVGSDRAVSTMEAEGWTNVTVTAEHRLSPRWMGGCSKEDDAAFEVAGKNPAGNEGTATVCCGAVLKGCTIRH</sequence>